<accession>A0A931A9D7</accession>
<evidence type="ECO:0000256" key="1">
    <source>
        <dbReference type="ARBA" id="ARBA00023015"/>
    </source>
</evidence>
<dbReference type="GO" id="GO:0003700">
    <property type="term" value="F:DNA-binding transcription factor activity"/>
    <property type="evidence" value="ECO:0007669"/>
    <property type="project" value="TreeGrafter"/>
</dbReference>
<dbReference type="Pfam" id="PF00440">
    <property type="entry name" value="TetR_N"/>
    <property type="match status" value="1"/>
</dbReference>
<dbReference type="Pfam" id="PF13305">
    <property type="entry name" value="TetR_C_33"/>
    <property type="match status" value="1"/>
</dbReference>
<dbReference type="Proteomes" id="UP000605361">
    <property type="component" value="Unassembled WGS sequence"/>
</dbReference>
<keyword evidence="1" id="KW-0805">Transcription regulation</keyword>
<organism evidence="6 7">
    <name type="scientific">Nonomuraea cypriaca</name>
    <dbReference type="NCBI Taxonomy" id="1187855"/>
    <lineage>
        <taxon>Bacteria</taxon>
        <taxon>Bacillati</taxon>
        <taxon>Actinomycetota</taxon>
        <taxon>Actinomycetes</taxon>
        <taxon>Streptosporangiales</taxon>
        <taxon>Streptosporangiaceae</taxon>
        <taxon>Nonomuraea</taxon>
    </lineage>
</organism>
<comment type="caution">
    <text evidence="6">The sequence shown here is derived from an EMBL/GenBank/DDBJ whole genome shotgun (WGS) entry which is preliminary data.</text>
</comment>
<evidence type="ECO:0000256" key="3">
    <source>
        <dbReference type="ARBA" id="ARBA00023163"/>
    </source>
</evidence>
<keyword evidence="7" id="KW-1185">Reference proteome</keyword>
<evidence type="ECO:0000256" key="4">
    <source>
        <dbReference type="PROSITE-ProRule" id="PRU00335"/>
    </source>
</evidence>
<keyword evidence="3" id="KW-0804">Transcription</keyword>
<dbReference type="PROSITE" id="PS50977">
    <property type="entry name" value="HTH_TETR_2"/>
    <property type="match status" value="1"/>
</dbReference>
<sequence>MPPHTRELLIAAAADLLDAGGPESVTLREVSHRAGVSHNAPYKHFANKEALLAGVAAEELTKLSDAVAALRKGDLPDQEVLRAALLAYVAWALAYPARFQLVFGVWSVPFEDLVAAAESSRSTLLAIVGAAQRAGELPRGDTERMTSLLQAVIHGAINLTVTGHLAIGGKGNADADCLVDDLLRYLHASAAIVPSD</sequence>
<feature type="domain" description="HTH tetR-type" evidence="5">
    <location>
        <begin position="3"/>
        <end position="63"/>
    </location>
</feature>
<protein>
    <submittedName>
        <fullName evidence="6">TetR/AcrR family transcriptional regulator</fullName>
    </submittedName>
</protein>
<dbReference type="SUPFAM" id="SSF46689">
    <property type="entry name" value="Homeodomain-like"/>
    <property type="match status" value="1"/>
</dbReference>
<evidence type="ECO:0000313" key="6">
    <source>
        <dbReference type="EMBL" id="MBF8186438.1"/>
    </source>
</evidence>
<name>A0A931A9D7_9ACTN</name>
<reference evidence="6" key="1">
    <citation type="submission" date="2020-11" db="EMBL/GenBank/DDBJ databases">
        <title>Whole-genome analyses of Nonomuraea sp. K274.</title>
        <authorList>
            <person name="Veyisoglu A."/>
        </authorList>
    </citation>
    <scope>NUCLEOTIDE SEQUENCE</scope>
    <source>
        <strain evidence="6">K274</strain>
    </source>
</reference>
<keyword evidence="2 4" id="KW-0238">DNA-binding</keyword>
<dbReference type="InterPro" id="IPR001647">
    <property type="entry name" value="HTH_TetR"/>
</dbReference>
<dbReference type="AlphaFoldDB" id="A0A931A9D7"/>
<evidence type="ECO:0000313" key="7">
    <source>
        <dbReference type="Proteomes" id="UP000605361"/>
    </source>
</evidence>
<evidence type="ECO:0000256" key="2">
    <source>
        <dbReference type="ARBA" id="ARBA00023125"/>
    </source>
</evidence>
<dbReference type="InterPro" id="IPR036271">
    <property type="entry name" value="Tet_transcr_reg_TetR-rel_C_sf"/>
</dbReference>
<dbReference type="RefSeq" id="WP_195895414.1">
    <property type="nucleotide sequence ID" value="NZ_JADOGI010000027.1"/>
</dbReference>
<gene>
    <name evidence="6" type="ORF">ITP53_11920</name>
</gene>
<dbReference type="SUPFAM" id="SSF48498">
    <property type="entry name" value="Tetracyclin repressor-like, C-terminal domain"/>
    <property type="match status" value="1"/>
</dbReference>
<proteinExistence type="predicted"/>
<dbReference type="InterPro" id="IPR025996">
    <property type="entry name" value="MT1864/Rv1816-like_C"/>
</dbReference>
<dbReference type="PANTHER" id="PTHR30055">
    <property type="entry name" value="HTH-TYPE TRANSCRIPTIONAL REGULATOR RUTR"/>
    <property type="match status" value="1"/>
</dbReference>
<feature type="DNA-binding region" description="H-T-H motif" evidence="4">
    <location>
        <begin position="26"/>
        <end position="45"/>
    </location>
</feature>
<dbReference type="Gene3D" id="1.10.357.10">
    <property type="entry name" value="Tetracycline Repressor, domain 2"/>
    <property type="match status" value="1"/>
</dbReference>
<dbReference type="PANTHER" id="PTHR30055:SF220">
    <property type="entry name" value="TETR-FAMILY REGULATORY PROTEIN"/>
    <property type="match status" value="1"/>
</dbReference>
<dbReference type="InterPro" id="IPR009057">
    <property type="entry name" value="Homeodomain-like_sf"/>
</dbReference>
<dbReference type="GO" id="GO:0000976">
    <property type="term" value="F:transcription cis-regulatory region binding"/>
    <property type="evidence" value="ECO:0007669"/>
    <property type="project" value="TreeGrafter"/>
</dbReference>
<dbReference type="PRINTS" id="PR00455">
    <property type="entry name" value="HTHTETR"/>
</dbReference>
<evidence type="ECO:0000259" key="5">
    <source>
        <dbReference type="PROSITE" id="PS50977"/>
    </source>
</evidence>
<dbReference type="EMBL" id="JADOGI010000027">
    <property type="protein sequence ID" value="MBF8186438.1"/>
    <property type="molecule type" value="Genomic_DNA"/>
</dbReference>
<dbReference type="InterPro" id="IPR050109">
    <property type="entry name" value="HTH-type_TetR-like_transc_reg"/>
</dbReference>